<protein>
    <submittedName>
        <fullName evidence="1">Uncharacterized protein</fullName>
    </submittedName>
</protein>
<evidence type="ECO:0000313" key="2">
    <source>
        <dbReference type="Proteomes" id="UP001596417"/>
    </source>
</evidence>
<organism evidence="1 2">
    <name type="scientific">Halocatena marina</name>
    <dbReference type="NCBI Taxonomy" id="2934937"/>
    <lineage>
        <taxon>Archaea</taxon>
        <taxon>Methanobacteriati</taxon>
        <taxon>Methanobacteriota</taxon>
        <taxon>Stenosarchaea group</taxon>
        <taxon>Halobacteria</taxon>
        <taxon>Halobacteriales</taxon>
        <taxon>Natronomonadaceae</taxon>
        <taxon>Halocatena</taxon>
    </lineage>
</organism>
<sequence length="44" mass="5327">MDAHSPQHLSEWAELTGATLPDEYEKRDYKFDCDYDCDREFQNR</sequence>
<dbReference type="Proteomes" id="UP001596417">
    <property type="component" value="Unassembled WGS sequence"/>
</dbReference>
<reference evidence="1 2" key="1">
    <citation type="journal article" date="2019" name="Int. J. Syst. Evol. Microbiol.">
        <title>The Global Catalogue of Microorganisms (GCM) 10K type strain sequencing project: providing services to taxonomists for standard genome sequencing and annotation.</title>
        <authorList>
            <consortium name="The Broad Institute Genomics Platform"/>
            <consortium name="The Broad Institute Genome Sequencing Center for Infectious Disease"/>
            <person name="Wu L."/>
            <person name="Ma J."/>
        </authorList>
    </citation>
    <scope>NUCLEOTIDE SEQUENCE [LARGE SCALE GENOMIC DNA]</scope>
    <source>
        <strain evidence="1 2">RDMS1</strain>
    </source>
</reference>
<evidence type="ECO:0000313" key="1">
    <source>
        <dbReference type="EMBL" id="MFC7191053.1"/>
    </source>
</evidence>
<dbReference type="RefSeq" id="WP_264383066.1">
    <property type="nucleotide sequence ID" value="NZ_CP109979.1"/>
</dbReference>
<dbReference type="GeneID" id="76200736"/>
<dbReference type="AlphaFoldDB" id="A0ABD5YPD4"/>
<proteinExistence type="predicted"/>
<name>A0ABD5YPD4_9EURY</name>
<dbReference type="EMBL" id="JBHTAX010000001">
    <property type="protein sequence ID" value="MFC7191053.1"/>
    <property type="molecule type" value="Genomic_DNA"/>
</dbReference>
<gene>
    <name evidence="1" type="ORF">ACFQL7_15320</name>
</gene>
<accession>A0ABD5YPD4</accession>
<comment type="caution">
    <text evidence="1">The sequence shown here is derived from an EMBL/GenBank/DDBJ whole genome shotgun (WGS) entry which is preliminary data.</text>
</comment>
<keyword evidence="2" id="KW-1185">Reference proteome</keyword>